<evidence type="ECO:0000256" key="9">
    <source>
        <dbReference type="ARBA" id="ARBA00022989"/>
    </source>
</evidence>
<dbReference type="FunFam" id="2.70.150.10:FF:000016">
    <property type="entry name" value="Calcium-transporting P-type ATPase putative"/>
    <property type="match status" value="1"/>
</dbReference>
<keyword evidence="8" id="KW-1278">Translocase</keyword>
<dbReference type="GO" id="GO:1990573">
    <property type="term" value="P:potassium ion import across plasma membrane"/>
    <property type="evidence" value="ECO:0007669"/>
    <property type="project" value="TreeGrafter"/>
</dbReference>
<evidence type="ECO:0000256" key="4">
    <source>
        <dbReference type="ARBA" id="ARBA00022692"/>
    </source>
</evidence>
<accession>A0A858Q597</accession>
<dbReference type="Pfam" id="PF00690">
    <property type="entry name" value="Cation_ATPase_N"/>
    <property type="match status" value="1"/>
</dbReference>
<dbReference type="PANTHER" id="PTHR43294">
    <property type="entry name" value="SODIUM/POTASSIUM-TRANSPORTING ATPASE SUBUNIT ALPHA"/>
    <property type="match status" value="1"/>
</dbReference>
<dbReference type="RefSeq" id="WP_169602090.1">
    <property type="nucleotide sequence ID" value="NZ_CP046565.1"/>
</dbReference>
<name>A0A858Q597_9GAMM</name>
<keyword evidence="9 11" id="KW-1133">Transmembrane helix</keyword>
<feature type="transmembrane region" description="Helical" evidence="11">
    <location>
        <begin position="91"/>
        <end position="110"/>
    </location>
</feature>
<dbReference type="Proteomes" id="UP000503004">
    <property type="component" value="Chromosome"/>
</dbReference>
<evidence type="ECO:0000256" key="5">
    <source>
        <dbReference type="ARBA" id="ARBA00022723"/>
    </source>
</evidence>
<comment type="subcellular location">
    <subcellularLocation>
        <location evidence="1">Cell membrane</location>
        <topology evidence="1">Multi-pass membrane protein</topology>
    </subcellularLocation>
</comment>
<dbReference type="InterPro" id="IPR023299">
    <property type="entry name" value="ATPase_P-typ_cyto_dom_N"/>
</dbReference>
<dbReference type="Gene3D" id="1.20.1110.10">
    <property type="entry name" value="Calcium-transporting ATPase, transmembrane domain"/>
    <property type="match status" value="2"/>
</dbReference>
<dbReference type="InterPro" id="IPR004014">
    <property type="entry name" value="ATPase_P-typ_cation-transptr_N"/>
</dbReference>
<dbReference type="InterPro" id="IPR023298">
    <property type="entry name" value="ATPase_P-typ_TM_dom_sf"/>
</dbReference>
<dbReference type="InterPro" id="IPR059000">
    <property type="entry name" value="ATPase_P-type_domA"/>
</dbReference>
<dbReference type="GO" id="GO:0006883">
    <property type="term" value="P:intracellular sodium ion homeostasis"/>
    <property type="evidence" value="ECO:0007669"/>
    <property type="project" value="TreeGrafter"/>
</dbReference>
<dbReference type="GO" id="GO:0036376">
    <property type="term" value="P:sodium ion export across plasma membrane"/>
    <property type="evidence" value="ECO:0007669"/>
    <property type="project" value="TreeGrafter"/>
</dbReference>
<dbReference type="GO" id="GO:0005391">
    <property type="term" value="F:P-type sodium:potassium-exchanging transporter activity"/>
    <property type="evidence" value="ECO:0007669"/>
    <property type="project" value="TreeGrafter"/>
</dbReference>
<dbReference type="GO" id="GO:0005886">
    <property type="term" value="C:plasma membrane"/>
    <property type="evidence" value="ECO:0007669"/>
    <property type="project" value="UniProtKB-SubCell"/>
</dbReference>
<dbReference type="PRINTS" id="PR00119">
    <property type="entry name" value="CATATPASE"/>
</dbReference>
<evidence type="ECO:0000256" key="8">
    <source>
        <dbReference type="ARBA" id="ARBA00022967"/>
    </source>
</evidence>
<comment type="similarity">
    <text evidence="2">Belongs to the cation transport ATPase (P-type) (TC 3.A.3) family. Type IIA subfamily.</text>
</comment>
<dbReference type="SUPFAM" id="SSF56784">
    <property type="entry name" value="HAD-like"/>
    <property type="match status" value="1"/>
</dbReference>
<evidence type="ECO:0000256" key="6">
    <source>
        <dbReference type="ARBA" id="ARBA00022741"/>
    </source>
</evidence>
<dbReference type="InterPro" id="IPR036412">
    <property type="entry name" value="HAD-like_sf"/>
</dbReference>
<dbReference type="GO" id="GO:0046872">
    <property type="term" value="F:metal ion binding"/>
    <property type="evidence" value="ECO:0007669"/>
    <property type="project" value="UniProtKB-KW"/>
</dbReference>
<evidence type="ECO:0000313" key="13">
    <source>
        <dbReference type="EMBL" id="QJD29001.1"/>
    </source>
</evidence>
<dbReference type="InterPro" id="IPR050510">
    <property type="entry name" value="Cation_transp_ATPase_P-type"/>
</dbReference>
<dbReference type="GO" id="GO:0005524">
    <property type="term" value="F:ATP binding"/>
    <property type="evidence" value="ECO:0007669"/>
    <property type="project" value="UniProtKB-KW"/>
</dbReference>
<dbReference type="PANTHER" id="PTHR43294:SF21">
    <property type="entry name" value="CATION TRANSPORTING ATPASE"/>
    <property type="match status" value="1"/>
</dbReference>
<organism evidence="13 14">
    <name type="scientific">Methylococcus geothermalis</name>
    <dbReference type="NCBI Taxonomy" id="2681310"/>
    <lineage>
        <taxon>Bacteria</taxon>
        <taxon>Pseudomonadati</taxon>
        <taxon>Pseudomonadota</taxon>
        <taxon>Gammaproteobacteria</taxon>
        <taxon>Methylococcales</taxon>
        <taxon>Methylococcaceae</taxon>
        <taxon>Methylococcus</taxon>
    </lineage>
</organism>
<dbReference type="Gene3D" id="2.70.150.10">
    <property type="entry name" value="Calcium-transporting ATPase, cytoplasmic transduction domain A"/>
    <property type="match status" value="1"/>
</dbReference>
<feature type="transmembrane region" description="Helical" evidence="11">
    <location>
        <begin position="259"/>
        <end position="276"/>
    </location>
</feature>
<reference evidence="14" key="1">
    <citation type="submission" date="2019-12" db="EMBL/GenBank/DDBJ databases">
        <authorList>
            <person name="Awala S.I."/>
            <person name="Rhee S.K."/>
        </authorList>
    </citation>
    <scope>NUCLEOTIDE SEQUENCE [LARGE SCALE GENOMIC DNA]</scope>
    <source>
        <strain evidence="14">IM1</strain>
    </source>
</reference>
<dbReference type="FunFam" id="3.40.50.1000:FF:000001">
    <property type="entry name" value="Phospholipid-transporting ATPase IC"/>
    <property type="match status" value="1"/>
</dbReference>
<keyword evidence="5" id="KW-0479">Metal-binding</keyword>
<dbReference type="FunFam" id="3.40.50.1000:FF:000028">
    <property type="entry name" value="Calcium-transporting P-type ATPase, putative"/>
    <property type="match status" value="1"/>
</dbReference>
<keyword evidence="3" id="KW-1003">Cell membrane</keyword>
<dbReference type="InterPro" id="IPR018303">
    <property type="entry name" value="ATPase_P-typ_P_site"/>
</dbReference>
<dbReference type="SFLD" id="SFLDF00027">
    <property type="entry name" value="p-type_atpase"/>
    <property type="match status" value="1"/>
</dbReference>
<dbReference type="PRINTS" id="PR00120">
    <property type="entry name" value="HATPASE"/>
</dbReference>
<dbReference type="GO" id="GO:1902600">
    <property type="term" value="P:proton transmembrane transport"/>
    <property type="evidence" value="ECO:0007669"/>
    <property type="project" value="TreeGrafter"/>
</dbReference>
<evidence type="ECO:0000256" key="10">
    <source>
        <dbReference type="ARBA" id="ARBA00023136"/>
    </source>
</evidence>
<dbReference type="InterPro" id="IPR044492">
    <property type="entry name" value="P_typ_ATPase_HD_dom"/>
</dbReference>
<keyword evidence="4 11" id="KW-0812">Transmembrane</keyword>
<dbReference type="SUPFAM" id="SSF81653">
    <property type="entry name" value="Calcium ATPase, transduction domain A"/>
    <property type="match status" value="1"/>
</dbReference>
<keyword evidence="14" id="KW-1185">Reference proteome</keyword>
<keyword evidence="10 11" id="KW-0472">Membrane</keyword>
<keyword evidence="7" id="KW-0067">ATP-binding</keyword>
<keyword evidence="6" id="KW-0547">Nucleotide-binding</keyword>
<dbReference type="InterPro" id="IPR008250">
    <property type="entry name" value="ATPase_P-typ_transduc_dom_A_sf"/>
</dbReference>
<dbReference type="SMART" id="SM00831">
    <property type="entry name" value="Cation_ATPase_N"/>
    <property type="match status" value="1"/>
</dbReference>
<evidence type="ECO:0000259" key="12">
    <source>
        <dbReference type="SMART" id="SM00831"/>
    </source>
</evidence>
<dbReference type="NCBIfam" id="TIGR01494">
    <property type="entry name" value="ATPase_P-type"/>
    <property type="match status" value="2"/>
</dbReference>
<dbReference type="CDD" id="cd02089">
    <property type="entry name" value="P-type_ATPase_Ca_prok"/>
    <property type="match status" value="1"/>
</dbReference>
<dbReference type="PROSITE" id="PS00154">
    <property type="entry name" value="ATPASE_E1_E2"/>
    <property type="match status" value="1"/>
</dbReference>
<dbReference type="Gene3D" id="3.40.1110.10">
    <property type="entry name" value="Calcium-transporting ATPase, cytoplasmic domain N"/>
    <property type="match status" value="2"/>
</dbReference>
<feature type="domain" description="Cation-transporting P-type ATPase N-terminal" evidence="12">
    <location>
        <begin position="16"/>
        <end position="90"/>
    </location>
</feature>
<evidence type="ECO:0000313" key="14">
    <source>
        <dbReference type="Proteomes" id="UP000503004"/>
    </source>
</evidence>
<evidence type="ECO:0000256" key="1">
    <source>
        <dbReference type="ARBA" id="ARBA00004651"/>
    </source>
</evidence>
<evidence type="ECO:0000256" key="2">
    <source>
        <dbReference type="ARBA" id="ARBA00005675"/>
    </source>
</evidence>
<feature type="transmembrane region" description="Helical" evidence="11">
    <location>
        <begin position="63"/>
        <end position="85"/>
    </location>
</feature>
<dbReference type="Gene3D" id="3.40.50.1000">
    <property type="entry name" value="HAD superfamily/HAD-like"/>
    <property type="match status" value="2"/>
</dbReference>
<feature type="transmembrane region" description="Helical" evidence="11">
    <location>
        <begin position="846"/>
        <end position="863"/>
    </location>
</feature>
<dbReference type="Pfam" id="PF00689">
    <property type="entry name" value="Cation_ATPase_C"/>
    <property type="match status" value="1"/>
</dbReference>
<sequence>MKRKPTATRKPHPPAQWHLLEPWQTVAWLRVDPQTGLSQQEAEQRLAAQGPNLLQEQRLRSPLAMLLGQFADFMIVVLLLAGLVSGLVGELADTVTIMVIVVLNAVIGFIQEYRAERAIAALKSMAAPTARVLRDGRHHDLPAHELVPGDLVLLEAGNVVPADIRLLDTAQLRVEEAILTGESQPVGKSTEAIRNPDAALGDRRNMAFKGTIVTYGRGMGSVIATGMETELGKIAQLLREEKESRTPLQNRLAQLGKRLALLVLAICAIIFVVGLLRGEQPMLMFLTAVSLAVAAIPEALPAVATVSLALGARKMIRQHVLIRRLPAVETLGSVTYICSDKTGTLTQNRMQAEAFFVDGRTDPDLPELLLRAMALNNDVRLDKDGRPLGDPTETALYEAAAAAGFRGIELAAACPRIGEIPFDAERKLMTTLHREGDKLVAYTKGAPENLLPQCLTAWSAEGPRPLPIDDLGKIAERMASEGLRVLALAFREWPEPPADWYSETVETGLCFLGFVGLMDPPRPEAAEAVALCKTAGIKPVMITGDHPATARTIARRLGIAGDGDSVLTGDELARLSLAEFEKQVEEIRVYARVAPEQKIKIVRALQDKGEFVAMTGDGVNDAPALKCANIGVAMGKIGTDVAREASHMILLDDNFASIVAAVREGRRIFDNIRKFIKYTMTSNSAEIWTLFLAPFLMLPIPLLPIHILWINLVTDGLPGLALAAEPQERGIMHRPPRPPRESIFAHGMWQHILWIGLLMGGISLLSQAWAYHTGSAHWQSMVFTVLTLSQMGHVLAIRSERESFFAQAFFSNKPLLGAVLLTFLLQMAVLYIPSLQPIFKTEALEPHELAVCLVLSSVVFWAVELEKWMRRRGWIYKDHREAGQ</sequence>
<evidence type="ECO:0000256" key="7">
    <source>
        <dbReference type="ARBA" id="ARBA00022840"/>
    </source>
</evidence>
<dbReference type="InterPro" id="IPR023214">
    <property type="entry name" value="HAD_sf"/>
</dbReference>
<protein>
    <submittedName>
        <fullName evidence="13">HAD-IC family P-type ATPase</fullName>
    </submittedName>
</protein>
<dbReference type="GO" id="GO:0030007">
    <property type="term" value="P:intracellular potassium ion homeostasis"/>
    <property type="evidence" value="ECO:0007669"/>
    <property type="project" value="TreeGrafter"/>
</dbReference>
<proteinExistence type="inferred from homology"/>
<evidence type="ECO:0000256" key="3">
    <source>
        <dbReference type="ARBA" id="ARBA00022475"/>
    </source>
</evidence>
<feature type="transmembrane region" description="Helical" evidence="11">
    <location>
        <begin position="815"/>
        <end position="834"/>
    </location>
</feature>
<feature type="transmembrane region" description="Helical" evidence="11">
    <location>
        <begin position="752"/>
        <end position="770"/>
    </location>
</feature>
<dbReference type="Pfam" id="PF00122">
    <property type="entry name" value="E1-E2_ATPase"/>
    <property type="match status" value="1"/>
</dbReference>
<dbReference type="InterPro" id="IPR006068">
    <property type="entry name" value="ATPase_P-typ_cation-transptr_C"/>
</dbReference>
<dbReference type="InterPro" id="IPR001757">
    <property type="entry name" value="P_typ_ATPase"/>
</dbReference>
<dbReference type="EMBL" id="CP046565">
    <property type="protein sequence ID" value="QJD29001.1"/>
    <property type="molecule type" value="Genomic_DNA"/>
</dbReference>
<dbReference type="GO" id="GO:0016887">
    <property type="term" value="F:ATP hydrolysis activity"/>
    <property type="evidence" value="ECO:0007669"/>
    <property type="project" value="InterPro"/>
</dbReference>
<dbReference type="SUPFAM" id="SSF81665">
    <property type="entry name" value="Calcium ATPase, transmembrane domain M"/>
    <property type="match status" value="1"/>
</dbReference>
<gene>
    <name evidence="13" type="ORF">GNH96_02800</name>
</gene>
<dbReference type="AlphaFoldDB" id="A0A858Q597"/>
<feature type="transmembrane region" description="Helical" evidence="11">
    <location>
        <begin position="282"/>
        <end position="310"/>
    </location>
</feature>
<dbReference type="SFLD" id="SFLDG00002">
    <property type="entry name" value="C1.7:_P-type_atpase_like"/>
    <property type="match status" value="1"/>
</dbReference>
<dbReference type="KEGG" id="metu:GNH96_02800"/>
<evidence type="ECO:0000256" key="11">
    <source>
        <dbReference type="SAM" id="Phobius"/>
    </source>
</evidence>
<dbReference type="Pfam" id="PF13246">
    <property type="entry name" value="Cation_ATPase"/>
    <property type="match status" value="1"/>
</dbReference>
<dbReference type="SFLD" id="SFLDS00003">
    <property type="entry name" value="Haloacid_Dehalogenase"/>
    <property type="match status" value="1"/>
</dbReference>